<dbReference type="PANTHER" id="PTHR22993">
    <property type="entry name" value="FORMAMIDOPYRIMIDINE-DNA GLYCOSYLASE"/>
    <property type="match status" value="1"/>
</dbReference>
<comment type="catalytic activity">
    <reaction evidence="1 15">
        <text>Hydrolysis of DNA containing ring-opened 7-methylguanine residues, releasing 2,6-diamino-4-hydroxy-5-(N-methyl)formamidopyrimidine.</text>
        <dbReference type="EC" id="3.2.2.23"/>
    </reaction>
</comment>
<dbReference type="InterPro" id="IPR000214">
    <property type="entry name" value="Znf_DNA_glyclase/AP_lyase"/>
</dbReference>
<evidence type="ECO:0000256" key="5">
    <source>
        <dbReference type="ARBA" id="ARBA00022763"/>
    </source>
</evidence>
<gene>
    <name evidence="15" type="primary">mutM</name>
    <name evidence="15" type="synonym">fpg</name>
    <name evidence="18" type="ORF">BJF92_24110</name>
</gene>
<comment type="function">
    <text evidence="15">Involved in base excision repair of DNA damaged by oxidation or by mutagenic agents. Acts as DNA glycosylase that recognizes and removes damaged bases. Has a preference for oxidized purines, such as 7,8-dihydro-8-oxoguanine (8-oxoG). Has AP (apurinic/apyrimidinic) lyase activity and introduces nicks in the DNA strand. Cleaves the DNA backbone by beta-delta elimination to generate a single-strand break at the site of the removed base with both 3'- and 5'-phosphates.</text>
</comment>
<evidence type="ECO:0000256" key="12">
    <source>
        <dbReference type="ARBA" id="ARBA00023268"/>
    </source>
</evidence>
<feature type="domain" description="FPG-type" evidence="16">
    <location>
        <begin position="269"/>
        <end position="305"/>
    </location>
</feature>
<keyword evidence="11 15" id="KW-0456">Lyase</keyword>
<evidence type="ECO:0000259" key="17">
    <source>
        <dbReference type="PROSITE" id="PS51068"/>
    </source>
</evidence>
<dbReference type="GO" id="GO:0140078">
    <property type="term" value="F:class I DNA-(apurinic or apyrimidinic site) endonuclease activity"/>
    <property type="evidence" value="ECO:0007669"/>
    <property type="project" value="UniProtKB-EC"/>
</dbReference>
<evidence type="ECO:0000256" key="13">
    <source>
        <dbReference type="ARBA" id="ARBA00023295"/>
    </source>
</evidence>
<name>A0A1Q9AQ41_9HYPH</name>
<evidence type="ECO:0000313" key="18">
    <source>
        <dbReference type="EMBL" id="OLP57499.1"/>
    </source>
</evidence>
<keyword evidence="4 15" id="KW-0479">Metal-binding</keyword>
<dbReference type="CDD" id="cd08966">
    <property type="entry name" value="EcFpg-like_N"/>
    <property type="match status" value="1"/>
</dbReference>
<dbReference type="InterPro" id="IPR010663">
    <property type="entry name" value="Znf_FPG/IleRS"/>
</dbReference>
<dbReference type="NCBIfam" id="NF002211">
    <property type="entry name" value="PRK01103.1"/>
    <property type="match status" value="1"/>
</dbReference>
<evidence type="ECO:0000256" key="3">
    <source>
        <dbReference type="ARBA" id="ARBA00011245"/>
    </source>
</evidence>
<evidence type="ECO:0000256" key="15">
    <source>
        <dbReference type="HAMAP-Rule" id="MF_00103"/>
    </source>
</evidence>
<proteinExistence type="inferred from homology"/>
<keyword evidence="8 15" id="KW-0862">Zinc</keyword>
<dbReference type="Pfam" id="PF06827">
    <property type="entry name" value="zf-FPG_IleRS"/>
    <property type="match status" value="1"/>
</dbReference>
<dbReference type="EC" id="3.2.2.23" evidence="15"/>
<comment type="similarity">
    <text evidence="2 15">Belongs to the FPG family.</text>
</comment>
<evidence type="ECO:0000256" key="8">
    <source>
        <dbReference type="ARBA" id="ARBA00022833"/>
    </source>
</evidence>
<dbReference type="SUPFAM" id="SSF46946">
    <property type="entry name" value="S13-like H2TH domain"/>
    <property type="match status" value="1"/>
</dbReference>
<dbReference type="InterPro" id="IPR035937">
    <property type="entry name" value="FPG_N"/>
</dbReference>
<dbReference type="Proteomes" id="UP000186143">
    <property type="component" value="Unassembled WGS sequence"/>
</dbReference>
<dbReference type="SUPFAM" id="SSF81624">
    <property type="entry name" value="N-terminal domain of MutM-like DNA repair proteins"/>
    <property type="match status" value="1"/>
</dbReference>
<dbReference type="Gene3D" id="3.20.190.10">
    <property type="entry name" value="MutM-like, N-terminal"/>
    <property type="match status" value="1"/>
</dbReference>
<evidence type="ECO:0000256" key="11">
    <source>
        <dbReference type="ARBA" id="ARBA00023239"/>
    </source>
</evidence>
<dbReference type="GO" id="GO:0003684">
    <property type="term" value="F:damaged DNA binding"/>
    <property type="evidence" value="ECO:0007669"/>
    <property type="project" value="InterPro"/>
</dbReference>
<dbReference type="GO" id="GO:0008270">
    <property type="term" value="F:zinc ion binding"/>
    <property type="evidence" value="ECO:0007669"/>
    <property type="project" value="UniProtKB-UniRule"/>
</dbReference>
<comment type="catalytic activity">
    <reaction evidence="14 15">
        <text>2'-deoxyribonucleotide-(2'-deoxyribose 5'-phosphate)-2'-deoxyribonucleotide-DNA = a 3'-end 2'-deoxyribonucleotide-(2,3-dehydro-2,3-deoxyribose 5'-phosphate)-DNA + a 5'-end 5'-phospho-2'-deoxyribonucleoside-DNA + H(+)</text>
        <dbReference type="Rhea" id="RHEA:66592"/>
        <dbReference type="Rhea" id="RHEA-COMP:13180"/>
        <dbReference type="Rhea" id="RHEA-COMP:16897"/>
        <dbReference type="Rhea" id="RHEA-COMP:17067"/>
        <dbReference type="ChEBI" id="CHEBI:15378"/>
        <dbReference type="ChEBI" id="CHEBI:136412"/>
        <dbReference type="ChEBI" id="CHEBI:157695"/>
        <dbReference type="ChEBI" id="CHEBI:167181"/>
        <dbReference type="EC" id="4.2.99.18"/>
    </reaction>
</comment>
<dbReference type="FunFam" id="1.10.8.50:FF:000003">
    <property type="entry name" value="Formamidopyrimidine-DNA glycosylase"/>
    <property type="match status" value="1"/>
</dbReference>
<feature type="binding site" evidence="15">
    <location>
        <position position="135"/>
    </location>
    <ligand>
        <name>DNA</name>
        <dbReference type="ChEBI" id="CHEBI:16991"/>
    </ligand>
</feature>
<dbReference type="SMART" id="SM00898">
    <property type="entry name" value="Fapy_DNA_glyco"/>
    <property type="match status" value="1"/>
</dbReference>
<keyword evidence="7 15" id="KW-0378">Hydrolase</keyword>
<feature type="active site" description="Proton donor; for delta-elimination activity" evidence="15">
    <location>
        <position position="295"/>
    </location>
</feature>
<keyword evidence="9 15" id="KW-0238">DNA-binding</keyword>
<feature type="active site" description="Schiff-base intermediate with DNA" evidence="15">
    <location>
        <position position="2"/>
    </location>
</feature>
<dbReference type="SMART" id="SM01232">
    <property type="entry name" value="H2TH"/>
    <property type="match status" value="1"/>
</dbReference>
<evidence type="ECO:0000256" key="14">
    <source>
        <dbReference type="ARBA" id="ARBA00044632"/>
    </source>
</evidence>
<dbReference type="EMBL" id="MKIO01000017">
    <property type="protein sequence ID" value="OLP57499.1"/>
    <property type="molecule type" value="Genomic_DNA"/>
</dbReference>
<feature type="binding site" evidence="15">
    <location>
        <position position="178"/>
    </location>
    <ligand>
        <name>DNA</name>
        <dbReference type="ChEBI" id="CHEBI:16991"/>
    </ligand>
</feature>
<feature type="active site" description="Proton donor" evidence="15">
    <location>
        <position position="3"/>
    </location>
</feature>
<dbReference type="GO" id="GO:0006284">
    <property type="term" value="P:base-excision repair"/>
    <property type="evidence" value="ECO:0007669"/>
    <property type="project" value="InterPro"/>
</dbReference>
<comment type="caution">
    <text evidence="18">The sequence shown here is derived from an EMBL/GenBank/DDBJ whole genome shotgun (WGS) entry which is preliminary data.</text>
</comment>
<dbReference type="AlphaFoldDB" id="A0A1Q9AQ41"/>
<dbReference type="InterPro" id="IPR020629">
    <property type="entry name" value="FPG_Glyclase"/>
</dbReference>
<evidence type="ECO:0000259" key="16">
    <source>
        <dbReference type="PROSITE" id="PS51066"/>
    </source>
</evidence>
<evidence type="ECO:0000256" key="6">
    <source>
        <dbReference type="ARBA" id="ARBA00022771"/>
    </source>
</evidence>
<evidence type="ECO:0000256" key="7">
    <source>
        <dbReference type="ARBA" id="ARBA00022801"/>
    </source>
</evidence>
<evidence type="ECO:0000313" key="19">
    <source>
        <dbReference type="Proteomes" id="UP000186143"/>
    </source>
</evidence>
<keyword evidence="10 15" id="KW-0234">DNA repair</keyword>
<evidence type="ECO:0000256" key="4">
    <source>
        <dbReference type="ARBA" id="ARBA00022723"/>
    </source>
</evidence>
<sequence length="305" mass="32848">MPELPEVETVRRGLAPAMEGAVIARAELRRPDLRFPLPEGFAARVEGRRILGLKRRAKYLVIDLSDGAAILAHLGMSGSFRVEEPAALADALPGETGDTPGLFYLPRGKDARHDHVVFHLEREGRILQVVYNDPRRFGFMDLAEGTALDAHPFFRGLGEEPTGNGLSPDYLAARFKGKGQPVKATLLDQRVIAGLGNIYVCEALWRAGIAPTTAAGALVRGDGAPGARLVALNTAIHQVIAEAIEAGGSSLRDHIRTDGTLGYFQHRFSVYDREGEACPRPACTGTVARIAQGGRSTFFCPVCQT</sequence>
<dbReference type="STRING" id="1672749.BJF92_24110"/>
<keyword evidence="13 15" id="KW-0326">Glycosidase</keyword>
<dbReference type="PROSITE" id="PS51066">
    <property type="entry name" value="ZF_FPG_2"/>
    <property type="match status" value="1"/>
</dbReference>
<dbReference type="GO" id="GO:0034039">
    <property type="term" value="F:8-oxo-7,8-dihydroguanine DNA N-glycosylase activity"/>
    <property type="evidence" value="ECO:0007669"/>
    <property type="project" value="TreeGrafter"/>
</dbReference>
<dbReference type="PROSITE" id="PS51068">
    <property type="entry name" value="FPG_CAT"/>
    <property type="match status" value="1"/>
</dbReference>
<keyword evidence="12 15" id="KW-0511">Multifunctional enzyme</keyword>
<feature type="active site" description="Proton donor; for beta-elimination activity" evidence="15">
    <location>
        <position position="58"/>
    </location>
</feature>
<feature type="domain" description="Formamidopyrimidine-DNA glycosylase catalytic" evidence="17">
    <location>
        <begin position="2"/>
        <end position="138"/>
    </location>
</feature>
<dbReference type="InterPro" id="IPR015886">
    <property type="entry name" value="H2TH_FPG"/>
</dbReference>
<dbReference type="EC" id="4.2.99.18" evidence="15"/>
<evidence type="ECO:0000256" key="2">
    <source>
        <dbReference type="ARBA" id="ARBA00009409"/>
    </source>
</evidence>
<dbReference type="Pfam" id="PF01149">
    <property type="entry name" value="Fapy_DNA_glyco"/>
    <property type="match status" value="1"/>
</dbReference>
<dbReference type="PANTHER" id="PTHR22993:SF9">
    <property type="entry name" value="FORMAMIDOPYRIMIDINE-DNA GLYCOSYLASE"/>
    <property type="match status" value="1"/>
</dbReference>
<comment type="cofactor">
    <cofactor evidence="15">
        <name>Zn(2+)</name>
        <dbReference type="ChEBI" id="CHEBI:29105"/>
    </cofactor>
    <text evidence="15">Binds 1 zinc ion per subunit.</text>
</comment>
<dbReference type="InterPro" id="IPR012319">
    <property type="entry name" value="FPG_cat"/>
</dbReference>
<comment type="subunit">
    <text evidence="3 15">Monomer.</text>
</comment>
<keyword evidence="5 15" id="KW-0227">DNA damage</keyword>
<evidence type="ECO:0000256" key="9">
    <source>
        <dbReference type="ARBA" id="ARBA00023125"/>
    </source>
</evidence>
<dbReference type="HAMAP" id="MF_00103">
    <property type="entry name" value="Fapy_DNA_glycosyl"/>
    <property type="match status" value="1"/>
</dbReference>
<dbReference type="Pfam" id="PF06831">
    <property type="entry name" value="H2TH"/>
    <property type="match status" value="1"/>
</dbReference>
<keyword evidence="6 15" id="KW-0863">Zinc-finger</keyword>
<dbReference type="RefSeq" id="WP_075632983.1">
    <property type="nucleotide sequence ID" value="NZ_MKIO01000017.1"/>
</dbReference>
<evidence type="ECO:0000256" key="1">
    <source>
        <dbReference type="ARBA" id="ARBA00001668"/>
    </source>
</evidence>
<protein>
    <recommendedName>
        <fullName evidence="15">Formamidopyrimidine-DNA glycosylase</fullName>
        <shortName evidence="15">Fapy-DNA glycosylase</shortName>
        <ecNumber evidence="15">3.2.2.23</ecNumber>
    </recommendedName>
    <alternativeName>
        <fullName evidence="15">DNA-(apurinic or apyrimidinic site) lyase MutM</fullName>
        <shortName evidence="15">AP lyase MutM</shortName>
        <ecNumber evidence="15">4.2.99.18</ecNumber>
    </alternativeName>
</protein>
<dbReference type="Gene3D" id="1.10.8.50">
    <property type="match status" value="1"/>
</dbReference>
<accession>A0A1Q9AQ41</accession>
<dbReference type="SUPFAM" id="SSF57716">
    <property type="entry name" value="Glucocorticoid receptor-like (DNA-binding domain)"/>
    <property type="match status" value="1"/>
</dbReference>
<evidence type="ECO:0000256" key="10">
    <source>
        <dbReference type="ARBA" id="ARBA00023204"/>
    </source>
</evidence>
<dbReference type="OrthoDB" id="9800855at2"/>
<reference evidence="18 19" key="1">
    <citation type="submission" date="2016-09" db="EMBL/GenBank/DDBJ databases">
        <title>Rhizobium sp. nov., a novel species isolated from the rice rhizosphere.</title>
        <authorList>
            <person name="Zhao J."/>
            <person name="Zhang X."/>
        </authorList>
    </citation>
    <scope>NUCLEOTIDE SEQUENCE [LARGE SCALE GENOMIC DNA]</scope>
    <source>
        <strain evidence="18 19">MH17</strain>
    </source>
</reference>
<organism evidence="18 19">
    <name type="scientific">Xaviernesmea rhizosphaerae</name>
    <dbReference type="NCBI Taxonomy" id="1672749"/>
    <lineage>
        <taxon>Bacteria</taxon>
        <taxon>Pseudomonadati</taxon>
        <taxon>Pseudomonadota</taxon>
        <taxon>Alphaproteobacteria</taxon>
        <taxon>Hyphomicrobiales</taxon>
        <taxon>Rhizobiaceae</taxon>
        <taxon>Rhizobium/Agrobacterium group</taxon>
        <taxon>Xaviernesmea</taxon>
    </lineage>
</organism>
<dbReference type="InterPro" id="IPR010979">
    <property type="entry name" value="Ribosomal_uS13-like_H2TH"/>
</dbReference>
<feature type="binding site" evidence="15">
    <location>
        <position position="113"/>
    </location>
    <ligand>
        <name>DNA</name>
        <dbReference type="ChEBI" id="CHEBI:16991"/>
    </ligand>
</feature>